<comment type="cofactor">
    <cofactor evidence="1">
        <name>Mg(2+)</name>
        <dbReference type="ChEBI" id="CHEBI:18420"/>
    </cofactor>
</comment>
<evidence type="ECO:0000256" key="2">
    <source>
        <dbReference type="ARBA" id="ARBA00006706"/>
    </source>
</evidence>
<evidence type="ECO:0000256" key="4">
    <source>
        <dbReference type="ARBA" id="ARBA00022723"/>
    </source>
</evidence>
<dbReference type="PANTHER" id="PTHR12001">
    <property type="entry name" value="GERANYLGERANYL PYROPHOSPHATE SYNTHASE"/>
    <property type="match status" value="1"/>
</dbReference>
<dbReference type="InterPro" id="IPR008949">
    <property type="entry name" value="Isoprenoid_synthase_dom_sf"/>
</dbReference>
<dbReference type="EMBL" id="BMJM01000001">
    <property type="protein sequence ID" value="GGD99742.1"/>
    <property type="molecule type" value="Genomic_DNA"/>
</dbReference>
<dbReference type="PANTHER" id="PTHR12001:SF69">
    <property type="entry name" value="ALL TRANS-POLYPRENYL-DIPHOSPHATE SYNTHASE PDSS1"/>
    <property type="match status" value="1"/>
</dbReference>
<protein>
    <submittedName>
        <fullName evidence="7">Farnesyltranstransferase</fullName>
    </submittedName>
</protein>
<dbReference type="InterPro" id="IPR033749">
    <property type="entry name" value="Polyprenyl_synt_CS"/>
</dbReference>
<dbReference type="SUPFAM" id="SSF48576">
    <property type="entry name" value="Terpenoid synthases"/>
    <property type="match status" value="1"/>
</dbReference>
<keyword evidence="5" id="KW-0460">Magnesium</keyword>
<keyword evidence="8" id="KW-1185">Reference proteome</keyword>
<evidence type="ECO:0000256" key="1">
    <source>
        <dbReference type="ARBA" id="ARBA00001946"/>
    </source>
</evidence>
<dbReference type="GO" id="GO:0004659">
    <property type="term" value="F:prenyltransferase activity"/>
    <property type="evidence" value="ECO:0007669"/>
    <property type="project" value="InterPro"/>
</dbReference>
<organism evidence="7 8">
    <name type="scientific">Sandarakinorhabdus glacialis</name>
    <dbReference type="NCBI Taxonomy" id="1614636"/>
    <lineage>
        <taxon>Bacteria</taxon>
        <taxon>Pseudomonadati</taxon>
        <taxon>Pseudomonadota</taxon>
        <taxon>Alphaproteobacteria</taxon>
        <taxon>Sphingomonadales</taxon>
        <taxon>Sphingosinicellaceae</taxon>
        <taxon>Sandarakinorhabdus</taxon>
    </lineage>
</organism>
<dbReference type="AlphaFoldDB" id="A0A916ZJN0"/>
<dbReference type="SFLD" id="SFLDS00005">
    <property type="entry name" value="Isoprenoid_Synthase_Type_I"/>
    <property type="match status" value="1"/>
</dbReference>
<reference evidence="7" key="2">
    <citation type="submission" date="2020-09" db="EMBL/GenBank/DDBJ databases">
        <authorList>
            <person name="Sun Q."/>
            <person name="Zhou Y."/>
        </authorList>
    </citation>
    <scope>NUCLEOTIDE SEQUENCE</scope>
    <source>
        <strain evidence="7">CGMCC 1.15519</strain>
    </source>
</reference>
<evidence type="ECO:0000256" key="5">
    <source>
        <dbReference type="ARBA" id="ARBA00022842"/>
    </source>
</evidence>
<name>A0A916ZJN0_9SPHN</name>
<gene>
    <name evidence="7" type="ORF">GCM10011529_02340</name>
</gene>
<proteinExistence type="inferred from homology"/>
<dbReference type="GO" id="GO:0008299">
    <property type="term" value="P:isoprenoid biosynthetic process"/>
    <property type="evidence" value="ECO:0007669"/>
    <property type="project" value="InterPro"/>
</dbReference>
<dbReference type="Gene3D" id="1.10.600.10">
    <property type="entry name" value="Farnesyl Diphosphate Synthase"/>
    <property type="match status" value="1"/>
</dbReference>
<keyword evidence="4" id="KW-0479">Metal-binding</keyword>
<sequence length="337" mass="35779">MSSNVHPLRPRAQPSIAGLLALTAPGLTAVNHVIIDRMQSRVALIPELAGHLIAGGGKRLRPMLTLGCAALLEYAGTRHHKLAAAVEFIHTATLLHDDVVDASGLRRGKATANRLWGNPASVLVGDFLFSRSFELMVEDGSLKVLKILSHASAVIAEGEVAQLTAQRDVETTEDRYLEIITAKTAALFSAACQIAAIVAERDAAVEAALEAYGRNLGIAFQLVDDAIDYVSDADTMGKDAGDDFRDGKITLPVILAYARGSDEEREFWQQAMSGRAAGEAELARAGGLLRTTNAVADTLARARHYGARAIDALAGFPNGPAKTALTETVEFAIARAY</sequence>
<evidence type="ECO:0000256" key="3">
    <source>
        <dbReference type="ARBA" id="ARBA00022679"/>
    </source>
</evidence>
<evidence type="ECO:0000313" key="8">
    <source>
        <dbReference type="Proteomes" id="UP000635071"/>
    </source>
</evidence>
<keyword evidence="3 6" id="KW-0808">Transferase</keyword>
<dbReference type="Proteomes" id="UP000635071">
    <property type="component" value="Unassembled WGS sequence"/>
</dbReference>
<evidence type="ECO:0000313" key="7">
    <source>
        <dbReference type="EMBL" id="GGD99742.1"/>
    </source>
</evidence>
<dbReference type="CDD" id="cd00685">
    <property type="entry name" value="Trans_IPPS_HT"/>
    <property type="match status" value="1"/>
</dbReference>
<comment type="caution">
    <text evidence="7">The sequence shown here is derived from an EMBL/GenBank/DDBJ whole genome shotgun (WGS) entry which is preliminary data.</text>
</comment>
<dbReference type="PROSITE" id="PS00723">
    <property type="entry name" value="POLYPRENYL_SYNTHASE_1"/>
    <property type="match status" value="1"/>
</dbReference>
<dbReference type="InterPro" id="IPR000092">
    <property type="entry name" value="Polyprenyl_synt"/>
</dbReference>
<comment type="similarity">
    <text evidence="2 6">Belongs to the FPP/GGPP synthase family.</text>
</comment>
<dbReference type="GO" id="GO:0046872">
    <property type="term" value="F:metal ion binding"/>
    <property type="evidence" value="ECO:0007669"/>
    <property type="project" value="UniProtKB-KW"/>
</dbReference>
<accession>A0A916ZJN0</accession>
<evidence type="ECO:0000256" key="6">
    <source>
        <dbReference type="RuleBase" id="RU004466"/>
    </source>
</evidence>
<reference evidence="7" key="1">
    <citation type="journal article" date="2014" name="Int. J. Syst. Evol. Microbiol.">
        <title>Complete genome sequence of Corynebacterium casei LMG S-19264T (=DSM 44701T), isolated from a smear-ripened cheese.</title>
        <authorList>
            <consortium name="US DOE Joint Genome Institute (JGI-PGF)"/>
            <person name="Walter F."/>
            <person name="Albersmeier A."/>
            <person name="Kalinowski J."/>
            <person name="Ruckert C."/>
        </authorList>
    </citation>
    <scope>NUCLEOTIDE SEQUENCE</scope>
    <source>
        <strain evidence="7">CGMCC 1.15519</strain>
    </source>
</reference>
<dbReference type="RefSeq" id="WP_243450492.1">
    <property type="nucleotide sequence ID" value="NZ_BMJM01000001.1"/>
</dbReference>
<dbReference type="Pfam" id="PF00348">
    <property type="entry name" value="polyprenyl_synt"/>
    <property type="match status" value="1"/>
</dbReference>